<keyword evidence="4" id="KW-0808">Transferase</keyword>
<accession>A0A024GR19</accession>
<name>A0A024GR19_9STRA</name>
<dbReference type="UniPathway" id="UPA00886"/>
<dbReference type="PROSITE" id="PS50800">
    <property type="entry name" value="SAP"/>
    <property type="match status" value="1"/>
</dbReference>
<dbReference type="Pfam" id="PF02891">
    <property type="entry name" value="zf-MIZ"/>
    <property type="match status" value="1"/>
</dbReference>
<evidence type="ECO:0000256" key="9">
    <source>
        <dbReference type="ARBA" id="ARBA00023242"/>
    </source>
</evidence>
<evidence type="ECO:0000256" key="8">
    <source>
        <dbReference type="ARBA" id="ARBA00022833"/>
    </source>
</evidence>
<evidence type="ECO:0000256" key="2">
    <source>
        <dbReference type="ARBA" id="ARBA00004718"/>
    </source>
</evidence>
<dbReference type="InterPro" id="IPR011011">
    <property type="entry name" value="Znf_FYVE_PHD"/>
</dbReference>
<comment type="similarity">
    <text evidence="3">Belongs to the PIAS family.</text>
</comment>
<feature type="domain" description="SAP" evidence="11">
    <location>
        <begin position="16"/>
        <end position="50"/>
    </location>
</feature>
<keyword evidence="6 10" id="KW-0863">Zinc-finger</keyword>
<reference evidence="13 14" key="1">
    <citation type="submission" date="2012-05" db="EMBL/GenBank/DDBJ databases">
        <title>Recombination and specialization in a pathogen metapopulation.</title>
        <authorList>
            <person name="Gardiner A."/>
            <person name="Kemen E."/>
            <person name="Schultz-Larsen T."/>
            <person name="MacLean D."/>
            <person name="Van Oosterhout C."/>
            <person name="Jones J.D.G."/>
        </authorList>
    </citation>
    <scope>NUCLEOTIDE SEQUENCE [LARGE SCALE GENOMIC DNA]</scope>
    <source>
        <strain evidence="13 14">Ac Nc2</strain>
    </source>
</reference>
<evidence type="ECO:0000256" key="3">
    <source>
        <dbReference type="ARBA" id="ARBA00005383"/>
    </source>
</evidence>
<evidence type="ECO:0000313" key="14">
    <source>
        <dbReference type="Proteomes" id="UP000053237"/>
    </source>
</evidence>
<keyword evidence="8" id="KW-0862">Zinc</keyword>
<evidence type="ECO:0000256" key="4">
    <source>
        <dbReference type="ARBA" id="ARBA00022679"/>
    </source>
</evidence>
<evidence type="ECO:0000256" key="5">
    <source>
        <dbReference type="ARBA" id="ARBA00022723"/>
    </source>
</evidence>
<dbReference type="GO" id="GO:0008270">
    <property type="term" value="F:zinc ion binding"/>
    <property type="evidence" value="ECO:0007669"/>
    <property type="project" value="UniProtKB-KW"/>
</dbReference>
<protein>
    <recommendedName>
        <fullName evidence="15">SP-RING-type domain-containing protein</fullName>
    </recommendedName>
</protein>
<comment type="caution">
    <text evidence="13">The sequence shown here is derived from an EMBL/GenBank/DDBJ whole genome shotgun (WGS) entry which is preliminary data.</text>
</comment>
<evidence type="ECO:0008006" key="15">
    <source>
        <dbReference type="Google" id="ProtNLM"/>
    </source>
</evidence>
<dbReference type="PANTHER" id="PTHR10782">
    <property type="entry name" value="ZINC FINGER MIZ DOMAIN-CONTAINING PROTEIN"/>
    <property type="match status" value="1"/>
</dbReference>
<dbReference type="Gene3D" id="1.10.720.30">
    <property type="entry name" value="SAP domain"/>
    <property type="match status" value="1"/>
</dbReference>
<gene>
    <name evidence="13" type="ORF">BN9_106610</name>
</gene>
<dbReference type="InterPro" id="IPR057847">
    <property type="entry name" value="ZMIZ1/ZMIZ2_GBD-like"/>
</dbReference>
<dbReference type="Pfam" id="PF25527">
    <property type="entry name" value="GBD-like_ZMIZ1_ZMIZ2"/>
    <property type="match status" value="1"/>
</dbReference>
<dbReference type="CDD" id="cd16650">
    <property type="entry name" value="SP-RING_PIAS-like"/>
    <property type="match status" value="1"/>
</dbReference>
<dbReference type="PANTHER" id="PTHR10782:SF4">
    <property type="entry name" value="TONALLI, ISOFORM E"/>
    <property type="match status" value="1"/>
</dbReference>
<dbReference type="OrthoDB" id="27975at2759"/>
<dbReference type="PROSITE" id="PS51044">
    <property type="entry name" value="ZF_SP_RING"/>
    <property type="match status" value="1"/>
</dbReference>
<dbReference type="InterPro" id="IPR036361">
    <property type="entry name" value="SAP_dom_sf"/>
</dbReference>
<proteinExistence type="inferred from homology"/>
<dbReference type="EMBL" id="CAIX01000292">
    <property type="protein sequence ID" value="CCI49347.1"/>
    <property type="molecule type" value="Genomic_DNA"/>
</dbReference>
<dbReference type="Proteomes" id="UP000053237">
    <property type="component" value="Unassembled WGS sequence"/>
</dbReference>
<dbReference type="GO" id="GO:0016925">
    <property type="term" value="P:protein sumoylation"/>
    <property type="evidence" value="ECO:0007669"/>
    <property type="project" value="UniProtKB-UniPathway"/>
</dbReference>
<dbReference type="Gene3D" id="3.30.40.10">
    <property type="entry name" value="Zinc/RING finger domain, C3HC4 (zinc finger)"/>
    <property type="match status" value="1"/>
</dbReference>
<dbReference type="InterPro" id="IPR003034">
    <property type="entry name" value="SAP_dom"/>
</dbReference>
<keyword evidence="9" id="KW-0539">Nucleus</keyword>
<sequence length="702" mass="78810">MSQVRDLRLLQIRTKLKELRMNELRHVLIAMNLTRSGKKCELVERIAAALEQFDKKAVEYHTSNAITSAFYVGQIDVALKCIEMQTYANVQQHVYPPATSVPQTYTTSIPPARRYPNETLPPSFYTGPLQNPSPSISNVEILQLNSYPSMDHARCFCNPRLGPPLVHRIVSCIACSLKVHTKCHQLDLNAQNIDQSNQYICEFCRSEQLDPFFRLKKTIVKPFFVRFINSSGAFQLEYVLGDSDFANLQFQQNTYCPLELQLRCFDVKDDLRRGHCWPTCTFIIVNGMPASITQRSPPGHTNPSKVLREIPLNLIAVSRKGLNIIEIRCKENPSIFAFMIQIVQTQTIDSIISLVEKNSSQMTFVEAKEQVEGSFDKSNDGVETTCTLLSLRCPLGLCMINRPARGTNCKHLQCFDLKTFLLYSRKARSKPWMCVICHKFIRLADLRVDPFLSKLLKENGQLEGVEHVEIFPDGTWKVRLTEEENGSCSPSIKKLKIAKLENETDLTKKSKETIAIDLLSSDEENDTESKTGTNMHENEVENQDILLSESELWESLASSATMAQLNTSNATNSFYKSKQWSACRTNENEVAGALSSEDSWPHLFPALSSAPVEPLGIESTKPDENVLPSISTFTDRNDALTEANRCNGTNFLVQNVFSALTSNSHRNALPVANGSHSQSMVCQSNGNSIPQSVICLLDSDSD</sequence>
<dbReference type="AlphaFoldDB" id="A0A024GR19"/>
<dbReference type="SUPFAM" id="SSF57903">
    <property type="entry name" value="FYVE/PHD zinc finger"/>
    <property type="match status" value="1"/>
</dbReference>
<keyword evidence="7" id="KW-0833">Ubl conjugation pathway</keyword>
<comment type="pathway">
    <text evidence="2">Protein modification; protein sumoylation.</text>
</comment>
<evidence type="ECO:0000259" key="11">
    <source>
        <dbReference type="PROSITE" id="PS50800"/>
    </source>
</evidence>
<feature type="domain" description="SP-RING-type" evidence="12">
    <location>
        <begin position="378"/>
        <end position="461"/>
    </location>
</feature>
<dbReference type="GO" id="GO:0005634">
    <property type="term" value="C:nucleus"/>
    <property type="evidence" value="ECO:0007669"/>
    <property type="project" value="UniProtKB-SubCell"/>
</dbReference>
<evidence type="ECO:0000259" key="12">
    <source>
        <dbReference type="PROSITE" id="PS51044"/>
    </source>
</evidence>
<keyword evidence="5" id="KW-0479">Metal-binding</keyword>
<comment type="subcellular location">
    <subcellularLocation>
        <location evidence="1">Nucleus</location>
    </subcellularLocation>
</comment>
<dbReference type="InterPro" id="IPR004181">
    <property type="entry name" value="Znf_MIZ"/>
</dbReference>
<keyword evidence="14" id="KW-1185">Reference proteome</keyword>
<evidence type="ECO:0000313" key="13">
    <source>
        <dbReference type="EMBL" id="CCI49347.1"/>
    </source>
</evidence>
<dbReference type="GO" id="GO:0000785">
    <property type="term" value="C:chromatin"/>
    <property type="evidence" value="ECO:0007669"/>
    <property type="project" value="TreeGrafter"/>
</dbReference>
<dbReference type="SUPFAM" id="SSF68906">
    <property type="entry name" value="SAP domain"/>
    <property type="match status" value="1"/>
</dbReference>
<organism evidence="13 14">
    <name type="scientific">Albugo candida</name>
    <dbReference type="NCBI Taxonomy" id="65357"/>
    <lineage>
        <taxon>Eukaryota</taxon>
        <taxon>Sar</taxon>
        <taxon>Stramenopiles</taxon>
        <taxon>Oomycota</taxon>
        <taxon>Peronosporomycetes</taxon>
        <taxon>Albuginales</taxon>
        <taxon>Albuginaceae</taxon>
        <taxon>Albugo</taxon>
    </lineage>
</organism>
<evidence type="ECO:0000256" key="1">
    <source>
        <dbReference type="ARBA" id="ARBA00004123"/>
    </source>
</evidence>
<dbReference type="STRING" id="65357.A0A024GR19"/>
<dbReference type="InParanoid" id="A0A024GR19"/>
<dbReference type="GO" id="GO:0061665">
    <property type="term" value="F:SUMO ligase activity"/>
    <property type="evidence" value="ECO:0007669"/>
    <property type="project" value="TreeGrafter"/>
</dbReference>
<evidence type="ECO:0000256" key="6">
    <source>
        <dbReference type="ARBA" id="ARBA00022771"/>
    </source>
</evidence>
<evidence type="ECO:0000256" key="10">
    <source>
        <dbReference type="PROSITE-ProRule" id="PRU00452"/>
    </source>
</evidence>
<dbReference type="InterPro" id="IPR013083">
    <property type="entry name" value="Znf_RING/FYVE/PHD"/>
</dbReference>
<dbReference type="SMART" id="SM00513">
    <property type="entry name" value="SAP"/>
    <property type="match status" value="1"/>
</dbReference>
<evidence type="ECO:0000256" key="7">
    <source>
        <dbReference type="ARBA" id="ARBA00022786"/>
    </source>
</evidence>